<dbReference type="PANTHER" id="PTHR35179">
    <property type="entry name" value="PROTEIN CBG02620"/>
    <property type="match status" value="1"/>
</dbReference>
<evidence type="ECO:0000313" key="3">
    <source>
        <dbReference type="Proteomes" id="UP001358417"/>
    </source>
</evidence>
<evidence type="ECO:0000313" key="2">
    <source>
        <dbReference type="EMBL" id="KAK5048891.1"/>
    </source>
</evidence>
<dbReference type="AlphaFoldDB" id="A0AAV9N3G9"/>
<gene>
    <name evidence="2" type="ORF">LTR84_005311</name>
</gene>
<evidence type="ECO:0000256" key="1">
    <source>
        <dbReference type="SAM" id="MobiDB-lite"/>
    </source>
</evidence>
<accession>A0AAV9N3G9</accession>
<reference evidence="2 3" key="1">
    <citation type="submission" date="2023-08" db="EMBL/GenBank/DDBJ databases">
        <title>Black Yeasts Isolated from many extreme environments.</title>
        <authorList>
            <person name="Coleine C."/>
            <person name="Stajich J.E."/>
            <person name="Selbmann L."/>
        </authorList>
    </citation>
    <scope>NUCLEOTIDE SEQUENCE [LARGE SCALE GENOMIC DNA]</scope>
    <source>
        <strain evidence="2 3">CCFEE 5792</strain>
    </source>
</reference>
<evidence type="ECO:0008006" key="4">
    <source>
        <dbReference type="Google" id="ProtNLM"/>
    </source>
</evidence>
<dbReference type="Proteomes" id="UP001358417">
    <property type="component" value="Unassembled WGS sequence"/>
</dbReference>
<keyword evidence="3" id="KW-1185">Reference proteome</keyword>
<name>A0AAV9N3G9_9EURO</name>
<organism evidence="2 3">
    <name type="scientific">Exophiala bonariae</name>
    <dbReference type="NCBI Taxonomy" id="1690606"/>
    <lineage>
        <taxon>Eukaryota</taxon>
        <taxon>Fungi</taxon>
        <taxon>Dikarya</taxon>
        <taxon>Ascomycota</taxon>
        <taxon>Pezizomycotina</taxon>
        <taxon>Eurotiomycetes</taxon>
        <taxon>Chaetothyriomycetidae</taxon>
        <taxon>Chaetothyriales</taxon>
        <taxon>Herpotrichiellaceae</taxon>
        <taxon>Exophiala</taxon>
    </lineage>
</organism>
<proteinExistence type="predicted"/>
<dbReference type="RefSeq" id="XP_064704096.1">
    <property type="nucleotide sequence ID" value="XM_064848882.1"/>
</dbReference>
<dbReference type="GeneID" id="89973489"/>
<dbReference type="PANTHER" id="PTHR35179:SF2">
    <property type="entry name" value="START DOMAIN-CONTAINING PROTEIN"/>
    <property type="match status" value="1"/>
</dbReference>
<feature type="compositionally biased region" description="Acidic residues" evidence="1">
    <location>
        <begin position="383"/>
        <end position="392"/>
    </location>
</feature>
<sequence>MEEPEPQAPSPPLGELLIELAPEDISHSTHNPQIKDCVYVASYSWLDAKGPTVIIPGQPPAWAPPSVNRRLDPDKGKFFRDLNAARYPSYPMEPAVQALFKQHAQFPTKDIDIVCCTSALGNLSRFARGVEKDFRIILVRVGNTVFFIRRENSPTELIPNVRGYGHAFLEEYTMWEKHVKGSKSHQRVIQYDFGGLRLLVRFETDGYFRGEVKRSDPQLKESFLVEALDRASVGDLRTKVHECLHDEEGGQAITQESIFDIKTRSAFDFETRRVKKEIDMTDIISRLWISQIPTLIVGFHDRGLFEDIRIKDMRTEIREWEAENTENLCKLASLLYELVESARTSRTNLEICRRGSGPLEVRRLADEGFEALPPELKIRWVGEPEESEETSPEDGGSLNSEDGSGKHIASALAIDIRARGTDSDDESVKDYTACSLEGCGYCGHCPY</sequence>
<protein>
    <recommendedName>
        <fullName evidence="4">Decapping nuclease</fullName>
    </recommendedName>
</protein>
<feature type="region of interest" description="Disordered" evidence="1">
    <location>
        <begin position="381"/>
        <end position="404"/>
    </location>
</feature>
<dbReference type="EMBL" id="JAVRRD010000020">
    <property type="protein sequence ID" value="KAK5048891.1"/>
    <property type="molecule type" value="Genomic_DNA"/>
</dbReference>
<comment type="caution">
    <text evidence="2">The sequence shown here is derived from an EMBL/GenBank/DDBJ whole genome shotgun (WGS) entry which is preliminary data.</text>
</comment>